<sequence length="190" mass="20082">MAPGAAATAPSQSSWSSGSTPSIDIGAGADVRRRCKALVHALDDVRASSRRGSHLVLLVVYALLHTKACDMEDVKAYKSLDSYNYLKSGWVGAVLVHEVDQGTVLLKGTVQGSQSVNGANNVWVCAKKDGEVITGGCTCMAGKAQVCSHVGAVLWKVDFAATAGLPRCPFQNLSDFFLRGDYIARAPPRD</sequence>
<evidence type="ECO:0000313" key="2">
    <source>
        <dbReference type="Proteomes" id="UP000805193"/>
    </source>
</evidence>
<accession>A0AC60QNG7</accession>
<reference evidence="1 2" key="1">
    <citation type="journal article" date="2020" name="Cell">
        <title>Large-Scale Comparative Analyses of Tick Genomes Elucidate Their Genetic Diversity and Vector Capacities.</title>
        <authorList>
            <consortium name="Tick Genome and Microbiome Consortium (TIGMIC)"/>
            <person name="Jia N."/>
            <person name="Wang J."/>
            <person name="Shi W."/>
            <person name="Du L."/>
            <person name="Sun Y."/>
            <person name="Zhan W."/>
            <person name="Jiang J.F."/>
            <person name="Wang Q."/>
            <person name="Zhang B."/>
            <person name="Ji P."/>
            <person name="Bell-Sakyi L."/>
            <person name="Cui X.M."/>
            <person name="Yuan T.T."/>
            <person name="Jiang B.G."/>
            <person name="Yang W.F."/>
            <person name="Lam T.T."/>
            <person name="Chang Q.C."/>
            <person name="Ding S.J."/>
            <person name="Wang X.J."/>
            <person name="Zhu J.G."/>
            <person name="Ruan X.D."/>
            <person name="Zhao L."/>
            <person name="Wei J.T."/>
            <person name="Ye R.Z."/>
            <person name="Que T.C."/>
            <person name="Du C.H."/>
            <person name="Zhou Y.H."/>
            <person name="Cheng J.X."/>
            <person name="Dai P.F."/>
            <person name="Guo W.B."/>
            <person name="Han X.H."/>
            <person name="Huang E.J."/>
            <person name="Li L.F."/>
            <person name="Wei W."/>
            <person name="Gao Y.C."/>
            <person name="Liu J.Z."/>
            <person name="Shao H.Z."/>
            <person name="Wang X."/>
            <person name="Wang C.C."/>
            <person name="Yang T.C."/>
            <person name="Huo Q.B."/>
            <person name="Li W."/>
            <person name="Chen H.Y."/>
            <person name="Chen S.E."/>
            <person name="Zhou L.G."/>
            <person name="Ni X.B."/>
            <person name="Tian J.H."/>
            <person name="Sheng Y."/>
            <person name="Liu T."/>
            <person name="Pan Y.S."/>
            <person name="Xia L.Y."/>
            <person name="Li J."/>
            <person name="Zhao F."/>
            <person name="Cao W.C."/>
        </authorList>
    </citation>
    <scope>NUCLEOTIDE SEQUENCE [LARGE SCALE GENOMIC DNA]</scope>
    <source>
        <strain evidence="1">Iper-2018</strain>
    </source>
</reference>
<dbReference type="Proteomes" id="UP000805193">
    <property type="component" value="Unassembled WGS sequence"/>
</dbReference>
<comment type="caution">
    <text evidence="1">The sequence shown here is derived from an EMBL/GenBank/DDBJ whole genome shotgun (WGS) entry which is preliminary data.</text>
</comment>
<evidence type="ECO:0000313" key="1">
    <source>
        <dbReference type="EMBL" id="KAG0437562.1"/>
    </source>
</evidence>
<proteinExistence type="predicted"/>
<gene>
    <name evidence="1" type="ORF">HPB47_017385</name>
</gene>
<organism evidence="1 2">
    <name type="scientific">Ixodes persulcatus</name>
    <name type="common">Taiga tick</name>
    <dbReference type="NCBI Taxonomy" id="34615"/>
    <lineage>
        <taxon>Eukaryota</taxon>
        <taxon>Metazoa</taxon>
        <taxon>Ecdysozoa</taxon>
        <taxon>Arthropoda</taxon>
        <taxon>Chelicerata</taxon>
        <taxon>Arachnida</taxon>
        <taxon>Acari</taxon>
        <taxon>Parasitiformes</taxon>
        <taxon>Ixodida</taxon>
        <taxon>Ixodoidea</taxon>
        <taxon>Ixodidae</taxon>
        <taxon>Ixodinae</taxon>
        <taxon>Ixodes</taxon>
    </lineage>
</organism>
<dbReference type="EMBL" id="JABSTQ010006284">
    <property type="protein sequence ID" value="KAG0437562.1"/>
    <property type="molecule type" value="Genomic_DNA"/>
</dbReference>
<protein>
    <submittedName>
        <fullName evidence="1">Uncharacterized protein</fullName>
    </submittedName>
</protein>
<keyword evidence="2" id="KW-1185">Reference proteome</keyword>
<name>A0AC60QNG7_IXOPE</name>